<evidence type="ECO:0000256" key="5">
    <source>
        <dbReference type="ARBA" id="ARBA00022912"/>
    </source>
</evidence>
<keyword evidence="6" id="KW-0131">Cell cycle</keyword>
<dbReference type="AlphaFoldDB" id="A0A0N5CEH5"/>
<feature type="domain" description="Rhodanese" evidence="9">
    <location>
        <begin position="154"/>
        <end position="254"/>
    </location>
</feature>
<keyword evidence="4" id="KW-0378">Hydrolase</keyword>
<dbReference type="InterPro" id="IPR001763">
    <property type="entry name" value="Rhodanese-like_dom"/>
</dbReference>
<evidence type="ECO:0000256" key="1">
    <source>
        <dbReference type="ARBA" id="ARBA00011065"/>
    </source>
</evidence>
<dbReference type="PRINTS" id="PR00716">
    <property type="entry name" value="MPIPHPHTASE"/>
</dbReference>
<comment type="similarity">
    <text evidence="1">Belongs to the MPI phosphatase family.</text>
</comment>
<dbReference type="Pfam" id="PF00581">
    <property type="entry name" value="Rhodanese"/>
    <property type="match status" value="1"/>
</dbReference>
<dbReference type="InterPro" id="IPR036873">
    <property type="entry name" value="Rhodanese-like_dom_sf"/>
</dbReference>
<dbReference type="SUPFAM" id="SSF52821">
    <property type="entry name" value="Rhodanese/Cell cycle control phosphatase"/>
    <property type="match status" value="1"/>
</dbReference>
<evidence type="ECO:0000256" key="2">
    <source>
        <dbReference type="ARBA" id="ARBA00013064"/>
    </source>
</evidence>
<evidence type="ECO:0000313" key="11">
    <source>
        <dbReference type="WBParaSite" id="SPAL_0001626300.1"/>
    </source>
</evidence>
<dbReference type="GO" id="GO:0110032">
    <property type="term" value="P:positive regulation of G2/MI transition of meiotic cell cycle"/>
    <property type="evidence" value="ECO:0007669"/>
    <property type="project" value="TreeGrafter"/>
</dbReference>
<comment type="catalytic activity">
    <reaction evidence="7">
        <text>O-phospho-L-tyrosyl-[protein] + H2O = L-tyrosyl-[protein] + phosphate</text>
        <dbReference type="Rhea" id="RHEA:10684"/>
        <dbReference type="Rhea" id="RHEA-COMP:10136"/>
        <dbReference type="Rhea" id="RHEA-COMP:20101"/>
        <dbReference type="ChEBI" id="CHEBI:15377"/>
        <dbReference type="ChEBI" id="CHEBI:43474"/>
        <dbReference type="ChEBI" id="CHEBI:46858"/>
        <dbReference type="ChEBI" id="CHEBI:61978"/>
        <dbReference type="EC" id="3.1.3.48"/>
    </reaction>
</comment>
<dbReference type="GO" id="GO:0005737">
    <property type="term" value="C:cytoplasm"/>
    <property type="evidence" value="ECO:0007669"/>
    <property type="project" value="TreeGrafter"/>
</dbReference>
<dbReference type="SMART" id="SM00450">
    <property type="entry name" value="RHOD"/>
    <property type="match status" value="1"/>
</dbReference>
<dbReference type="Gene3D" id="3.40.250.10">
    <property type="entry name" value="Rhodanese-like domain"/>
    <property type="match status" value="1"/>
</dbReference>
<dbReference type="InterPro" id="IPR000751">
    <property type="entry name" value="MPI_Phosphatase"/>
</dbReference>
<dbReference type="PANTHER" id="PTHR10828">
    <property type="entry name" value="M-PHASE INDUCER PHOSPHATASE DUAL SPECIFICITY PHOSPHATASE CDC25"/>
    <property type="match status" value="1"/>
</dbReference>
<dbReference type="PANTHER" id="PTHR10828:SF76">
    <property type="entry name" value="M-PHASE INDUCER PHOSPHATASE"/>
    <property type="match status" value="1"/>
</dbReference>
<evidence type="ECO:0000256" key="3">
    <source>
        <dbReference type="ARBA" id="ARBA00022618"/>
    </source>
</evidence>
<dbReference type="PROSITE" id="PS50206">
    <property type="entry name" value="RHODANESE_3"/>
    <property type="match status" value="1"/>
</dbReference>
<keyword evidence="10" id="KW-1185">Reference proteome</keyword>
<evidence type="ECO:0000256" key="6">
    <source>
        <dbReference type="ARBA" id="ARBA00023306"/>
    </source>
</evidence>
<evidence type="ECO:0000259" key="9">
    <source>
        <dbReference type="PROSITE" id="PS50206"/>
    </source>
</evidence>
<organism evidence="10 11">
    <name type="scientific">Strongyloides papillosus</name>
    <name type="common">Intestinal threadworm</name>
    <dbReference type="NCBI Taxonomy" id="174720"/>
    <lineage>
        <taxon>Eukaryota</taxon>
        <taxon>Metazoa</taxon>
        <taxon>Ecdysozoa</taxon>
        <taxon>Nematoda</taxon>
        <taxon>Chromadorea</taxon>
        <taxon>Rhabditida</taxon>
        <taxon>Tylenchina</taxon>
        <taxon>Panagrolaimomorpha</taxon>
        <taxon>Strongyloidoidea</taxon>
        <taxon>Strongyloididae</taxon>
        <taxon>Strongyloides</taxon>
    </lineage>
</organism>
<dbReference type="GO" id="GO:0004725">
    <property type="term" value="F:protein tyrosine phosphatase activity"/>
    <property type="evidence" value="ECO:0007669"/>
    <property type="project" value="UniProtKB-EC"/>
</dbReference>
<keyword evidence="5" id="KW-0904">Protein phosphatase</keyword>
<dbReference type="EC" id="3.1.3.48" evidence="2"/>
<accession>A0A0N5CEH5</accession>
<dbReference type="GO" id="GO:0010971">
    <property type="term" value="P:positive regulation of G2/M transition of mitotic cell cycle"/>
    <property type="evidence" value="ECO:0007669"/>
    <property type="project" value="TreeGrafter"/>
</dbReference>
<dbReference type="GO" id="GO:0005634">
    <property type="term" value="C:nucleus"/>
    <property type="evidence" value="ECO:0007669"/>
    <property type="project" value="TreeGrafter"/>
</dbReference>
<dbReference type="GO" id="GO:0000086">
    <property type="term" value="P:G2/M transition of mitotic cell cycle"/>
    <property type="evidence" value="ECO:0007669"/>
    <property type="project" value="TreeGrafter"/>
</dbReference>
<evidence type="ECO:0000256" key="7">
    <source>
        <dbReference type="ARBA" id="ARBA00051722"/>
    </source>
</evidence>
<proteinExistence type="inferred from homology"/>
<keyword evidence="3" id="KW-0132">Cell division</keyword>
<reference evidence="11" key="1">
    <citation type="submission" date="2017-02" db="UniProtKB">
        <authorList>
            <consortium name="WormBaseParasite"/>
        </authorList>
    </citation>
    <scope>IDENTIFICATION</scope>
</reference>
<dbReference type="WBParaSite" id="SPAL_0001626300.1">
    <property type="protein sequence ID" value="SPAL_0001626300.1"/>
    <property type="gene ID" value="SPAL_0001626300"/>
</dbReference>
<feature type="compositionally biased region" description="Basic and acidic residues" evidence="8">
    <location>
        <begin position="10"/>
        <end position="20"/>
    </location>
</feature>
<dbReference type="STRING" id="174720.A0A0N5CEH5"/>
<protein>
    <recommendedName>
        <fullName evidence="2">protein-tyrosine-phosphatase</fullName>
        <ecNumber evidence="2">3.1.3.48</ecNumber>
    </recommendedName>
</protein>
<feature type="region of interest" description="Disordered" evidence="8">
    <location>
        <begin position="1"/>
        <end position="22"/>
    </location>
</feature>
<evidence type="ECO:0000256" key="4">
    <source>
        <dbReference type="ARBA" id="ARBA00022801"/>
    </source>
</evidence>
<evidence type="ECO:0000256" key="8">
    <source>
        <dbReference type="SAM" id="MobiDB-lite"/>
    </source>
</evidence>
<dbReference type="GO" id="GO:0051301">
    <property type="term" value="P:cell division"/>
    <property type="evidence" value="ECO:0007669"/>
    <property type="project" value="UniProtKB-KW"/>
</dbReference>
<dbReference type="Proteomes" id="UP000046392">
    <property type="component" value="Unplaced"/>
</dbReference>
<evidence type="ECO:0000313" key="10">
    <source>
        <dbReference type="Proteomes" id="UP000046392"/>
    </source>
</evidence>
<sequence length="287" mass="33882">MFTVKPKTKQIRDDSNCNKDHRSKRKNCSYLLKQFSDSSTPVEVRSVITKHGNLHRKKLGSRINEGRYKKGIIEIEKIPSNVINTSAPEDIRQTHGKRKITHDDNEKKKHIKISSEVDKCKLPVVSSPQISSPNFESISSDTLVETIEKYAMEFNNKFMLIDCRFPYQYKVGHIKGAVNFYDIYEIMNFFFPQNGEKNIDTVRKIPIFYYTESKEPLMISKLREIDSEKKMYPNIYLLDGGYEKFYKEKIYHKYCDPCGYIKPSLRAYLKDKSEINKRRREKELIKF</sequence>
<name>A0A0N5CEH5_STREA</name>